<dbReference type="InterPro" id="IPR041078">
    <property type="entry name" value="Plavaka"/>
</dbReference>
<dbReference type="HOGENOM" id="CLU_006344_10_2_1"/>
<dbReference type="AlphaFoldDB" id="A0A0C9ZYS0"/>
<dbReference type="Proteomes" id="UP000054018">
    <property type="component" value="Unassembled WGS sequence"/>
</dbReference>
<dbReference type="Pfam" id="PF18759">
    <property type="entry name" value="Plavaka"/>
    <property type="match status" value="1"/>
</dbReference>
<feature type="compositionally biased region" description="Polar residues" evidence="1">
    <location>
        <begin position="622"/>
        <end position="631"/>
    </location>
</feature>
<evidence type="ECO:0000313" key="3">
    <source>
        <dbReference type="Proteomes" id="UP000054018"/>
    </source>
</evidence>
<accession>A0A0C9ZYS0</accession>
<dbReference type="OrthoDB" id="2677878at2759"/>
<protein>
    <submittedName>
        <fullName evidence="2">Uncharacterized protein</fullName>
    </submittedName>
</protein>
<dbReference type="EMBL" id="KN833696">
    <property type="protein sequence ID" value="KIK27357.1"/>
    <property type="molecule type" value="Genomic_DNA"/>
</dbReference>
<reference evidence="3" key="2">
    <citation type="submission" date="2015-01" db="EMBL/GenBank/DDBJ databases">
        <title>Evolutionary Origins and Diversification of the Mycorrhizal Mutualists.</title>
        <authorList>
            <consortium name="DOE Joint Genome Institute"/>
            <consortium name="Mycorrhizal Genomics Consortium"/>
            <person name="Kohler A."/>
            <person name="Kuo A."/>
            <person name="Nagy L.G."/>
            <person name="Floudas D."/>
            <person name="Copeland A."/>
            <person name="Barry K.W."/>
            <person name="Cichocki N."/>
            <person name="Veneault-Fourrey C."/>
            <person name="LaButti K."/>
            <person name="Lindquist E.A."/>
            <person name="Lipzen A."/>
            <person name="Lundell T."/>
            <person name="Morin E."/>
            <person name="Murat C."/>
            <person name="Riley R."/>
            <person name="Ohm R."/>
            <person name="Sun H."/>
            <person name="Tunlid A."/>
            <person name="Henrissat B."/>
            <person name="Grigoriev I.V."/>
            <person name="Hibbett D.S."/>
            <person name="Martin F."/>
        </authorList>
    </citation>
    <scope>NUCLEOTIDE SEQUENCE [LARGE SCALE GENOMIC DNA]</scope>
    <source>
        <strain evidence="3">441</strain>
    </source>
</reference>
<reference evidence="2 3" key="1">
    <citation type="submission" date="2014-04" db="EMBL/GenBank/DDBJ databases">
        <authorList>
            <consortium name="DOE Joint Genome Institute"/>
            <person name="Kuo A."/>
            <person name="Kohler A."/>
            <person name="Costa M.D."/>
            <person name="Nagy L.G."/>
            <person name="Floudas D."/>
            <person name="Copeland A."/>
            <person name="Barry K.W."/>
            <person name="Cichocki N."/>
            <person name="Veneault-Fourrey C."/>
            <person name="LaButti K."/>
            <person name="Lindquist E.A."/>
            <person name="Lipzen A."/>
            <person name="Lundell T."/>
            <person name="Morin E."/>
            <person name="Murat C."/>
            <person name="Sun H."/>
            <person name="Tunlid A."/>
            <person name="Henrissat B."/>
            <person name="Grigoriev I.V."/>
            <person name="Hibbett D.S."/>
            <person name="Martin F."/>
            <person name="Nordberg H.P."/>
            <person name="Cantor M.N."/>
            <person name="Hua S.X."/>
        </authorList>
    </citation>
    <scope>NUCLEOTIDE SEQUENCE [LARGE SCALE GENOMIC DNA]</scope>
    <source>
        <strain evidence="2 3">441</strain>
    </source>
</reference>
<keyword evidence="3" id="KW-1185">Reference proteome</keyword>
<gene>
    <name evidence="2" type="ORF">PISMIDRAFT_8193</name>
</gene>
<sequence>MNQPRRRCITSQFHIKSSKIPFSSADGNADDWIDMDSSFDMLVDGLADEVFDVEMETQSHEPVMELYSGASANYRRGYTFMDTFDADPFSLEHWHNLFYLFSSGAEWKFASWLTNSGLSMAAIDECLSLDVIKSQRFSFKTVKVLRKLIKLLPSGPQWKYWSVKTKSPTRHALQVGQVHFVPKKIYSAMDHMQHIYTDWLTGDWAWELQDALPDGATLLGIVLSSNKTHITQVRNHQAHPLLISLANISADVHRKGSTNSYLLLALLPVPRFVHPNKRLHGILASRLLHQVISVIMKPLKMAAEVGCMMSNPVGNLKHCFTPLVAYIANTPEQHVIACITDNASAVSMAISKQFGDPLHCAACTASKTHQLLIVVKREMRAWNLSSYFQACQKWQLNGVASPFWLDWALAEPSSFLNPEVLHHFFKMFWVHDRKCGYQHFPDGITTLKQTSMQLHREVQRYIMGIVAGGIPEGTLTAIRALTDFRYRSQALKLTDTDIAKLTASLQEFHNNKAALMEAGACGSLDHWQIPKLEMMLSIVPSIRGMGTLGQWLADVTEHAHIDLIKDPARSGNNQNFDTQICRYLDRQEKCQVFMQAMMAHDLDLHGDSDDSDSSDGEENMLGSRQVTDYFK</sequence>
<organism evidence="2 3">
    <name type="scientific">Pisolithus microcarpus 441</name>
    <dbReference type="NCBI Taxonomy" id="765257"/>
    <lineage>
        <taxon>Eukaryota</taxon>
        <taxon>Fungi</taxon>
        <taxon>Dikarya</taxon>
        <taxon>Basidiomycota</taxon>
        <taxon>Agaricomycotina</taxon>
        <taxon>Agaricomycetes</taxon>
        <taxon>Agaricomycetidae</taxon>
        <taxon>Boletales</taxon>
        <taxon>Sclerodermatineae</taxon>
        <taxon>Pisolithaceae</taxon>
        <taxon>Pisolithus</taxon>
    </lineage>
</organism>
<evidence type="ECO:0000256" key="1">
    <source>
        <dbReference type="SAM" id="MobiDB-lite"/>
    </source>
</evidence>
<evidence type="ECO:0000313" key="2">
    <source>
        <dbReference type="EMBL" id="KIK27357.1"/>
    </source>
</evidence>
<feature type="region of interest" description="Disordered" evidence="1">
    <location>
        <begin position="604"/>
        <end position="631"/>
    </location>
</feature>
<feature type="compositionally biased region" description="Acidic residues" evidence="1">
    <location>
        <begin position="609"/>
        <end position="618"/>
    </location>
</feature>
<name>A0A0C9ZYS0_9AGAM</name>
<proteinExistence type="predicted"/>